<sequence length="26" mass="2694">MVVGRIGVPAVPCSETGYMQRSVTVG</sequence>
<reference evidence="1" key="1">
    <citation type="journal article" date="2011" name="PLoS ONE">
        <title>Genome of a low-salinity ammonia-oxidizing archaeon determined by single-cell and metagenomic analysis.</title>
        <authorList>
            <person name="Blainey P.C."/>
            <person name="Mosier A.C."/>
            <person name="Potanina A."/>
            <person name="Francis C.A."/>
            <person name="Quake S.R."/>
        </authorList>
    </citation>
    <scope>NUCLEOTIDE SEQUENCE [LARGE SCALE GENOMIC DNA]</scope>
    <source>
        <strain evidence="1">SFB1</strain>
    </source>
</reference>
<name>F3KN28_9ARCH</name>
<comment type="caution">
    <text evidence="1">The sequence shown here is derived from an EMBL/GenBank/DDBJ whole genome shotgun (WGS) entry which is preliminary data.</text>
</comment>
<dbReference type="Proteomes" id="UP000004348">
    <property type="component" value="Chromosome"/>
</dbReference>
<dbReference type="STRING" id="886738.Nlim_2072"/>
<gene>
    <name evidence="1" type="ORF">Nlim_2072</name>
</gene>
<accession>F3KN28</accession>
<dbReference type="AlphaFoldDB" id="F3KN28"/>
<evidence type="ECO:0000313" key="1">
    <source>
        <dbReference type="EMBL" id="EGG41261.1"/>
    </source>
</evidence>
<dbReference type="EMBL" id="AEGP01000066">
    <property type="protein sequence ID" value="EGG41261.1"/>
    <property type="molecule type" value="Genomic_DNA"/>
</dbReference>
<organism evidence="1">
    <name type="scientific">Candidatus Nitrosarchaeum limnium SFB1</name>
    <dbReference type="NCBI Taxonomy" id="886738"/>
    <lineage>
        <taxon>Archaea</taxon>
        <taxon>Nitrososphaerota</taxon>
        <taxon>Nitrososphaeria</taxon>
        <taxon>Nitrosopumilales</taxon>
        <taxon>Nitrosopumilaceae</taxon>
        <taxon>Nitrosarchaeum</taxon>
    </lineage>
</organism>
<protein>
    <submittedName>
        <fullName evidence="1">Uncharacterized protein</fullName>
    </submittedName>
</protein>
<dbReference type="HOGENOM" id="CLU_3416513_0_0_2"/>
<proteinExistence type="predicted"/>